<proteinExistence type="predicted"/>
<evidence type="ECO:0000259" key="2">
    <source>
        <dbReference type="Pfam" id="PF06863"/>
    </source>
</evidence>
<dbReference type="AlphaFoldDB" id="A0A2S9QFE5"/>
<dbReference type="InterPro" id="IPR010679">
    <property type="entry name" value="DUF1254"/>
</dbReference>
<dbReference type="EMBL" id="PUEJ01000003">
    <property type="protein sequence ID" value="PRH88073.1"/>
    <property type="molecule type" value="Genomic_DNA"/>
</dbReference>
<accession>A0A2S9QFE5</accession>
<keyword evidence="1" id="KW-1133">Transmembrane helix</keyword>
<organism evidence="3 4">
    <name type="scientific">Labrys okinawensis</name>
    <dbReference type="NCBI Taxonomy" id="346911"/>
    <lineage>
        <taxon>Bacteria</taxon>
        <taxon>Pseudomonadati</taxon>
        <taxon>Pseudomonadota</taxon>
        <taxon>Alphaproteobacteria</taxon>
        <taxon>Hyphomicrobiales</taxon>
        <taxon>Xanthobacteraceae</taxon>
        <taxon>Labrys</taxon>
    </lineage>
</organism>
<reference evidence="3 4" key="1">
    <citation type="submission" date="2018-02" db="EMBL/GenBank/DDBJ databases">
        <title>Whole genome sequencing of endophytic bacterium.</title>
        <authorList>
            <person name="Eedara R."/>
            <person name="Podile A.R."/>
        </authorList>
    </citation>
    <scope>NUCLEOTIDE SEQUENCE [LARGE SCALE GENOMIC DNA]</scope>
    <source>
        <strain evidence="3 4">RP1T</strain>
    </source>
</reference>
<dbReference type="Pfam" id="PF06863">
    <property type="entry name" value="DUF1254"/>
    <property type="match status" value="1"/>
</dbReference>
<protein>
    <recommendedName>
        <fullName evidence="2">DUF1254 domain-containing protein</fullName>
    </recommendedName>
</protein>
<name>A0A2S9QFE5_9HYPH</name>
<evidence type="ECO:0000313" key="4">
    <source>
        <dbReference type="Proteomes" id="UP000237682"/>
    </source>
</evidence>
<dbReference type="Proteomes" id="UP000237682">
    <property type="component" value="Unassembled WGS sequence"/>
</dbReference>
<feature type="transmembrane region" description="Helical" evidence="1">
    <location>
        <begin position="27"/>
        <end position="49"/>
    </location>
</feature>
<comment type="caution">
    <text evidence="3">The sequence shown here is derived from an EMBL/GenBank/DDBJ whole genome shotgun (WGS) entry which is preliminary data.</text>
</comment>
<evidence type="ECO:0000256" key="1">
    <source>
        <dbReference type="SAM" id="Phobius"/>
    </source>
</evidence>
<dbReference type="OrthoDB" id="1346484at2"/>
<dbReference type="InterPro" id="IPR014456">
    <property type="entry name" value="UCP010244_IM"/>
</dbReference>
<evidence type="ECO:0000313" key="3">
    <source>
        <dbReference type="EMBL" id="PRH88073.1"/>
    </source>
</evidence>
<keyword evidence="4" id="KW-1185">Reference proteome</keyword>
<feature type="domain" description="DUF1254" evidence="2">
    <location>
        <begin position="78"/>
        <end position="188"/>
    </location>
</feature>
<keyword evidence="1" id="KW-0472">Membrane</keyword>
<sequence>MRRRPDHRRPRGRTAGLHGWRRTVIRWLLWTLAGLLVGLVVHLTTIVALPRLSGQTGFQRASAIAPLGRFVILTADKTPLPLPDPAIVTAFCRYDLAGGPVHVHVPLNAGFLSVSFYTPAGLNFYTLTDRAGASGALDMTLFTLAQLAEIRAKQGPDLPVALRLQAPEPTGLIVVRALVPEPTQQADVERGLEPASCR</sequence>
<dbReference type="PIRSF" id="PIRSF010244">
    <property type="entry name" value="UCP010244_imp"/>
    <property type="match status" value="1"/>
</dbReference>
<gene>
    <name evidence="3" type="ORF">C5L14_09290</name>
</gene>
<keyword evidence="1" id="KW-0812">Transmembrane</keyword>